<dbReference type="Proteomes" id="UP001501822">
    <property type="component" value="Unassembled WGS sequence"/>
</dbReference>
<protein>
    <recommendedName>
        <fullName evidence="3">Asp23/Gls24 family envelope stress response protein</fullName>
    </recommendedName>
</protein>
<keyword evidence="2" id="KW-1185">Reference proteome</keyword>
<dbReference type="EMBL" id="BAAABM010000019">
    <property type="protein sequence ID" value="GAA0338942.1"/>
    <property type="molecule type" value="Genomic_DNA"/>
</dbReference>
<reference evidence="1 2" key="1">
    <citation type="journal article" date="2019" name="Int. J. Syst. Evol. Microbiol.">
        <title>The Global Catalogue of Microorganisms (GCM) 10K type strain sequencing project: providing services to taxonomists for standard genome sequencing and annotation.</title>
        <authorList>
            <consortium name="The Broad Institute Genomics Platform"/>
            <consortium name="The Broad Institute Genome Sequencing Center for Infectious Disease"/>
            <person name="Wu L."/>
            <person name="Ma J."/>
        </authorList>
    </citation>
    <scope>NUCLEOTIDE SEQUENCE [LARGE SCALE GENOMIC DNA]</scope>
    <source>
        <strain evidence="1 2">JCM 3146</strain>
    </source>
</reference>
<evidence type="ECO:0008006" key="3">
    <source>
        <dbReference type="Google" id="ProtNLM"/>
    </source>
</evidence>
<comment type="caution">
    <text evidence="1">The sequence shown here is derived from an EMBL/GenBank/DDBJ whole genome shotgun (WGS) entry which is preliminary data.</text>
</comment>
<proteinExistence type="predicted"/>
<name>A0ABN0WIH1_9ACTN</name>
<sequence>MTLSGGTVGTGEAGSLADRISAAVAACPLVARLAEGPIGTYLPGRSVRGVAVGDGEVRVAVVARYGRPLAEVADQVRAAARSVVPEWRVDVAIDDIEIPGRHG</sequence>
<accession>A0ABN0WIH1</accession>
<organism evidence="1 2">
    <name type="scientific">Actinoallomurus spadix</name>
    <dbReference type="NCBI Taxonomy" id="79912"/>
    <lineage>
        <taxon>Bacteria</taxon>
        <taxon>Bacillati</taxon>
        <taxon>Actinomycetota</taxon>
        <taxon>Actinomycetes</taxon>
        <taxon>Streptosporangiales</taxon>
        <taxon>Thermomonosporaceae</taxon>
        <taxon>Actinoallomurus</taxon>
    </lineage>
</organism>
<evidence type="ECO:0000313" key="2">
    <source>
        <dbReference type="Proteomes" id="UP001501822"/>
    </source>
</evidence>
<gene>
    <name evidence="1" type="ORF">GCM10010151_30730</name>
</gene>
<dbReference type="RefSeq" id="WP_252808131.1">
    <property type="nucleotide sequence ID" value="NZ_BAAABM010000019.1"/>
</dbReference>
<evidence type="ECO:0000313" key="1">
    <source>
        <dbReference type="EMBL" id="GAA0338942.1"/>
    </source>
</evidence>